<accession>A0ACC3T2V0</accession>
<comment type="caution">
    <text evidence="1">The sequence shown here is derived from an EMBL/GenBank/DDBJ whole genome shotgun (WGS) entry which is preliminary data.</text>
</comment>
<proteinExistence type="predicted"/>
<sequence length="607" mass="67819">MIKADETSPSGYLLAGKICQAMKNDCEAESIYATKMQKVCETQKSRTRSGAGVRDPLRRLPTEVVLLIFGYVPFRQVVQLQRVCNSWKGLIESSPSLWRSLDFRTCKKESVDPQALKSCMSKCKGSAKKVYLSNLTPLCSALCLAIILDHNLPLDIREPISPDVRSNPWERYIQYSHNKEEAPIQLTYLYLDQSVGLFFNNWSTLGAVTWARLSQLTVFRAHAKIFPDIVQVLCQGCLPKLKILDCYYDPKESGRCRSIYNVSISRPGSPDYKTLPELQVFNIGGIPADSAGKHGSGNGKGVSVYVDHRDLDNFLSMLPNLKMFSCVDVHASSRGPDGPYFERTDFRRNAALEELVIIGSWLERMPILPPSCRKLIMSGTSMTPRTVLHGGSEMRYDSSYVGEDTTVFVDEYSSIKHLDLSRCEMLIDSKLIATLARCDASRLTRLELANCPGLFFSTPIYGAALMAHIVESCPSLRKLNVSENISVDDFVLLEISKLRYLEYLDISCTAVHNLGVLLLLKGLFIQLSGHQDYLCDDSALRAMIEENRALLLAGDPAAHPMSFNTLIANGCQGISNDMCWWIEDIGICIECKLGKEGNGKKRKREDV</sequence>
<gene>
    <name evidence="1" type="ORF">V1525DRAFT_425668</name>
</gene>
<reference evidence="2" key="1">
    <citation type="journal article" date="2024" name="Front. Bioeng. Biotechnol.">
        <title>Genome-scale model development and genomic sequencing of the oleaginous clade Lipomyces.</title>
        <authorList>
            <person name="Czajka J.J."/>
            <person name="Han Y."/>
            <person name="Kim J."/>
            <person name="Mondo S.J."/>
            <person name="Hofstad B.A."/>
            <person name="Robles A."/>
            <person name="Haridas S."/>
            <person name="Riley R."/>
            <person name="LaButti K."/>
            <person name="Pangilinan J."/>
            <person name="Andreopoulos W."/>
            <person name="Lipzen A."/>
            <person name="Yan J."/>
            <person name="Wang M."/>
            <person name="Ng V."/>
            <person name="Grigoriev I.V."/>
            <person name="Spatafora J.W."/>
            <person name="Magnuson J.K."/>
            <person name="Baker S.E."/>
            <person name="Pomraning K.R."/>
        </authorList>
    </citation>
    <scope>NUCLEOTIDE SEQUENCE [LARGE SCALE GENOMIC DNA]</scope>
    <source>
        <strain evidence="2">CBS 7786</strain>
    </source>
</reference>
<evidence type="ECO:0000313" key="2">
    <source>
        <dbReference type="Proteomes" id="UP001433508"/>
    </source>
</evidence>
<evidence type="ECO:0000313" key="1">
    <source>
        <dbReference type="EMBL" id="KAK9238202.1"/>
    </source>
</evidence>
<keyword evidence="2" id="KW-1185">Reference proteome</keyword>
<protein>
    <submittedName>
        <fullName evidence="1">Uncharacterized protein</fullName>
    </submittedName>
</protein>
<dbReference type="Proteomes" id="UP001433508">
    <property type="component" value="Unassembled WGS sequence"/>
</dbReference>
<dbReference type="EMBL" id="MU971359">
    <property type="protein sequence ID" value="KAK9238202.1"/>
    <property type="molecule type" value="Genomic_DNA"/>
</dbReference>
<organism evidence="1 2">
    <name type="scientific">Lipomyces kononenkoae</name>
    <name type="common">Yeast</name>
    <dbReference type="NCBI Taxonomy" id="34357"/>
    <lineage>
        <taxon>Eukaryota</taxon>
        <taxon>Fungi</taxon>
        <taxon>Dikarya</taxon>
        <taxon>Ascomycota</taxon>
        <taxon>Saccharomycotina</taxon>
        <taxon>Lipomycetes</taxon>
        <taxon>Lipomycetales</taxon>
        <taxon>Lipomycetaceae</taxon>
        <taxon>Lipomyces</taxon>
    </lineage>
</organism>
<name>A0ACC3T2V0_LIPKO</name>